<dbReference type="EMBL" id="QJKH01000012">
    <property type="protein sequence ID" value="PXX77116.1"/>
    <property type="molecule type" value="Genomic_DNA"/>
</dbReference>
<feature type="transmembrane region" description="Helical" evidence="7">
    <location>
        <begin position="143"/>
        <end position="161"/>
    </location>
</feature>
<dbReference type="GO" id="GO:0015109">
    <property type="term" value="F:chromate transmembrane transporter activity"/>
    <property type="evidence" value="ECO:0007669"/>
    <property type="project" value="InterPro"/>
</dbReference>
<name>A0A318KN64_9FIRM</name>
<proteinExistence type="inferred from homology"/>
<evidence type="ECO:0000256" key="3">
    <source>
        <dbReference type="ARBA" id="ARBA00022475"/>
    </source>
</evidence>
<evidence type="ECO:0000313" key="9">
    <source>
        <dbReference type="Proteomes" id="UP000247612"/>
    </source>
</evidence>
<feature type="transmembrane region" description="Helical" evidence="7">
    <location>
        <begin position="7"/>
        <end position="29"/>
    </location>
</feature>
<keyword evidence="4 7" id="KW-0812">Transmembrane</keyword>
<evidence type="ECO:0000313" key="8">
    <source>
        <dbReference type="EMBL" id="PXX77116.1"/>
    </source>
</evidence>
<keyword evidence="3" id="KW-1003">Cell membrane</keyword>
<dbReference type="RefSeq" id="WP_022937252.1">
    <property type="nucleotide sequence ID" value="NZ_CABKRQ010000002.1"/>
</dbReference>
<comment type="caution">
    <text evidence="8">The sequence shown here is derived from an EMBL/GenBank/DDBJ whole genome shotgun (WGS) entry which is preliminary data.</text>
</comment>
<reference evidence="8 9" key="1">
    <citation type="submission" date="2018-05" db="EMBL/GenBank/DDBJ databases">
        <title>Genomic Encyclopedia of Type Strains, Phase IV (KMG-IV): sequencing the most valuable type-strain genomes for metagenomic binning, comparative biology and taxonomic classification.</title>
        <authorList>
            <person name="Goeker M."/>
        </authorList>
    </citation>
    <scope>NUCLEOTIDE SEQUENCE [LARGE SCALE GENOMIC DNA]</scope>
    <source>
        <strain evidence="8 9">JC118</strain>
    </source>
</reference>
<keyword evidence="6 7" id="KW-0472">Membrane</keyword>
<evidence type="ECO:0000256" key="1">
    <source>
        <dbReference type="ARBA" id="ARBA00004651"/>
    </source>
</evidence>
<accession>A0A318KN64</accession>
<comment type="subcellular location">
    <subcellularLocation>
        <location evidence="1">Cell membrane</location>
        <topology evidence="1">Multi-pass membrane protein</topology>
    </subcellularLocation>
</comment>
<evidence type="ECO:0000256" key="5">
    <source>
        <dbReference type="ARBA" id="ARBA00022989"/>
    </source>
</evidence>
<dbReference type="InterPro" id="IPR003370">
    <property type="entry name" value="Chromate_transpt"/>
</dbReference>
<protein>
    <submittedName>
        <fullName evidence="8">Chromate transporter</fullName>
    </submittedName>
</protein>
<evidence type="ECO:0000256" key="4">
    <source>
        <dbReference type="ARBA" id="ARBA00022692"/>
    </source>
</evidence>
<gene>
    <name evidence="8" type="ORF">DES51_11256</name>
</gene>
<dbReference type="OrthoDB" id="9788907at2"/>
<dbReference type="InterPro" id="IPR052518">
    <property type="entry name" value="CHR_Transporter"/>
</dbReference>
<comment type="similarity">
    <text evidence="2">Belongs to the chromate ion transporter (CHR) (TC 2.A.51) family.</text>
</comment>
<feature type="transmembrane region" description="Helical" evidence="7">
    <location>
        <begin position="117"/>
        <end position="137"/>
    </location>
</feature>
<dbReference type="PANTHER" id="PTHR43663">
    <property type="entry name" value="CHROMATE TRANSPORT PROTEIN-RELATED"/>
    <property type="match status" value="1"/>
</dbReference>
<sequence length="184" mass="19957">MNLLFQLFFDFFKIGLFSIGGGYAIIPAIRDQVVILRQWITYQEFTDIITISQMTPGPLAVNTSTFVGMRVGGLAGALLATVGCIFMGVVITVGLYKLFSKYSYSAYFKEMLKGLKSASLGLIASAAAIILALAFFGSENIKLSALNMSSVIICMTALILVRKTKLNPIVIMILCGMMNLISLI</sequence>
<feature type="transmembrane region" description="Helical" evidence="7">
    <location>
        <begin position="166"/>
        <end position="183"/>
    </location>
</feature>
<dbReference type="AlphaFoldDB" id="A0A318KN64"/>
<dbReference type="STRING" id="1034346.GCA_000313565_00939"/>
<evidence type="ECO:0000256" key="2">
    <source>
        <dbReference type="ARBA" id="ARBA00005262"/>
    </source>
</evidence>
<feature type="transmembrane region" description="Helical" evidence="7">
    <location>
        <begin position="74"/>
        <end position="96"/>
    </location>
</feature>
<dbReference type="PANTHER" id="PTHR43663:SF1">
    <property type="entry name" value="CHROMATE TRANSPORTER"/>
    <property type="match status" value="1"/>
</dbReference>
<evidence type="ECO:0000256" key="6">
    <source>
        <dbReference type="ARBA" id="ARBA00023136"/>
    </source>
</evidence>
<dbReference type="Proteomes" id="UP000247612">
    <property type="component" value="Unassembled WGS sequence"/>
</dbReference>
<keyword evidence="5 7" id="KW-1133">Transmembrane helix</keyword>
<keyword evidence="9" id="KW-1185">Reference proteome</keyword>
<dbReference type="GO" id="GO:0005886">
    <property type="term" value="C:plasma membrane"/>
    <property type="evidence" value="ECO:0007669"/>
    <property type="project" value="UniProtKB-SubCell"/>
</dbReference>
<evidence type="ECO:0000256" key="7">
    <source>
        <dbReference type="SAM" id="Phobius"/>
    </source>
</evidence>
<dbReference type="Pfam" id="PF02417">
    <property type="entry name" value="Chromate_transp"/>
    <property type="match status" value="1"/>
</dbReference>
<organism evidence="8 9">
    <name type="scientific">Dielma fastidiosa</name>
    <dbReference type="NCBI Taxonomy" id="1034346"/>
    <lineage>
        <taxon>Bacteria</taxon>
        <taxon>Bacillati</taxon>
        <taxon>Bacillota</taxon>
        <taxon>Erysipelotrichia</taxon>
        <taxon>Erysipelotrichales</taxon>
        <taxon>Erysipelotrichaceae</taxon>
        <taxon>Dielma</taxon>
    </lineage>
</organism>